<keyword evidence="3" id="KW-1185">Reference proteome</keyword>
<dbReference type="EMBL" id="CP009286">
    <property type="protein sequence ID" value="AIQ62725.1"/>
    <property type="molecule type" value="Genomic_DNA"/>
</dbReference>
<feature type="region of interest" description="Disordered" evidence="1">
    <location>
        <begin position="29"/>
        <end position="60"/>
    </location>
</feature>
<evidence type="ECO:0000313" key="3">
    <source>
        <dbReference type="Proteomes" id="UP000029507"/>
    </source>
</evidence>
<name>A0A089LRJ9_9BACL</name>
<dbReference type="HOGENOM" id="CLU_2937350_0_0_9"/>
<evidence type="ECO:0000313" key="2">
    <source>
        <dbReference type="EMBL" id="AIQ62725.1"/>
    </source>
</evidence>
<reference evidence="2 3" key="1">
    <citation type="submission" date="2014-08" db="EMBL/GenBank/DDBJ databases">
        <title>Comparative genomics of the Paenibacillus odorifer group.</title>
        <authorList>
            <person name="den Bakker H.C."/>
            <person name="Tsai Y.-C."/>
            <person name="Martin N."/>
            <person name="Korlach J."/>
            <person name="Wiedmann M."/>
        </authorList>
    </citation>
    <scope>NUCLEOTIDE SEQUENCE [LARGE SCALE GENOMIC DNA]</scope>
    <source>
        <strain evidence="2 3">DSM 14472</strain>
    </source>
</reference>
<dbReference type="Proteomes" id="UP000029507">
    <property type="component" value="Chromosome"/>
</dbReference>
<accession>A0A089LRJ9</accession>
<protein>
    <submittedName>
        <fullName evidence="2">Uncharacterized protein</fullName>
    </submittedName>
</protein>
<dbReference type="AlphaFoldDB" id="A0A089LRJ9"/>
<sequence>MESYDIKRDEWGFPGIPGEVVQWEELTAAERDDDVLPGTDMLDPDRTLGAPPDDYEPDME</sequence>
<proteinExistence type="predicted"/>
<dbReference type="OrthoDB" id="2645739at2"/>
<dbReference type="RefSeq" id="WP_038694094.1">
    <property type="nucleotide sequence ID" value="NZ_CP009286.1"/>
</dbReference>
<dbReference type="KEGG" id="pste:PSTEL_06030"/>
<organism evidence="2 3">
    <name type="scientific">Paenibacillus stellifer</name>
    <dbReference type="NCBI Taxonomy" id="169760"/>
    <lineage>
        <taxon>Bacteria</taxon>
        <taxon>Bacillati</taxon>
        <taxon>Bacillota</taxon>
        <taxon>Bacilli</taxon>
        <taxon>Bacillales</taxon>
        <taxon>Paenibacillaceae</taxon>
        <taxon>Paenibacillus</taxon>
    </lineage>
</organism>
<evidence type="ECO:0000256" key="1">
    <source>
        <dbReference type="SAM" id="MobiDB-lite"/>
    </source>
</evidence>
<gene>
    <name evidence="2" type="ORF">PSTEL_06030</name>
</gene>